<evidence type="ECO:0000259" key="3">
    <source>
        <dbReference type="Pfam" id="PF25597"/>
    </source>
</evidence>
<accession>A0A9N7RHI1</accession>
<dbReference type="EMBL" id="CACSLK010027813">
    <property type="protein sequence ID" value="CAA0830118.1"/>
    <property type="molecule type" value="Genomic_DNA"/>
</dbReference>
<feature type="domain" description="Retroviral polymerase SH3-like" evidence="3">
    <location>
        <begin position="30"/>
        <end position="60"/>
    </location>
</feature>
<evidence type="ECO:0000259" key="2">
    <source>
        <dbReference type="Pfam" id="PF07727"/>
    </source>
</evidence>
<gene>
    <name evidence="4" type="ORF">SHERM_25581</name>
</gene>
<feature type="non-terminal residue" evidence="4">
    <location>
        <position position="1"/>
    </location>
</feature>
<protein>
    <submittedName>
        <fullName evidence="4">Uncharacterized mitochondrial protein AtMg00810</fullName>
    </submittedName>
</protein>
<feature type="domain" description="Reverse transcriptase Ty1/copia-type" evidence="2">
    <location>
        <begin position="174"/>
        <end position="246"/>
    </location>
</feature>
<proteinExistence type="predicted"/>
<comment type="caution">
    <text evidence="4">The sequence shown here is derived from an EMBL/GenBank/DDBJ whole genome shotgun (WGS) entry which is preliminary data.</text>
</comment>
<dbReference type="InterPro" id="IPR013103">
    <property type="entry name" value="RVT_2"/>
</dbReference>
<evidence type="ECO:0000313" key="4">
    <source>
        <dbReference type="EMBL" id="CAA0830118.1"/>
    </source>
</evidence>
<dbReference type="Pfam" id="PF25597">
    <property type="entry name" value="SH3_retrovirus"/>
    <property type="match status" value="1"/>
</dbReference>
<name>A0A9N7RHI1_STRHE</name>
<sequence length="299" mass="33733">SPRASLDGKVAEEVWTYNDVSFDHLKIFGCPAYVHIPADERSKLDAKSKKYTFLGYKKDSDKVQVELEHVPAVLDKGESSSSSPDDVDHDVSGPTDVPESYKLARDRVRRTNIQAPETVSCENNDRWKAAMEEEMNSVHKNQTWELDVLPKGKKAIGCWWIYTRKSSVTEKGGLIAAKNMHDIIDLKGLLSQEFEMKDLGVAKKILGMEIRRDRGSKKLWLSQKGYVEKVLQRFGMNEAKPVGTPLANHFKLSVDMRPKSDKETQDMVEIPYAIVVGCLMYSMVCTRPDLAHVVGQVCK</sequence>
<evidence type="ECO:0000313" key="5">
    <source>
        <dbReference type="Proteomes" id="UP001153555"/>
    </source>
</evidence>
<dbReference type="OrthoDB" id="785858at2759"/>
<feature type="region of interest" description="Disordered" evidence="1">
    <location>
        <begin position="72"/>
        <end position="100"/>
    </location>
</feature>
<keyword evidence="5" id="KW-1185">Reference proteome</keyword>
<dbReference type="Proteomes" id="UP001153555">
    <property type="component" value="Unassembled WGS sequence"/>
</dbReference>
<dbReference type="Pfam" id="PF07727">
    <property type="entry name" value="RVT_2"/>
    <property type="match status" value="1"/>
</dbReference>
<organism evidence="4 5">
    <name type="scientific">Striga hermonthica</name>
    <name type="common">Purple witchweed</name>
    <name type="synonym">Buchnera hermonthica</name>
    <dbReference type="NCBI Taxonomy" id="68872"/>
    <lineage>
        <taxon>Eukaryota</taxon>
        <taxon>Viridiplantae</taxon>
        <taxon>Streptophyta</taxon>
        <taxon>Embryophyta</taxon>
        <taxon>Tracheophyta</taxon>
        <taxon>Spermatophyta</taxon>
        <taxon>Magnoliopsida</taxon>
        <taxon>eudicotyledons</taxon>
        <taxon>Gunneridae</taxon>
        <taxon>Pentapetalae</taxon>
        <taxon>asterids</taxon>
        <taxon>lamiids</taxon>
        <taxon>Lamiales</taxon>
        <taxon>Orobanchaceae</taxon>
        <taxon>Buchnereae</taxon>
        <taxon>Striga</taxon>
    </lineage>
</organism>
<dbReference type="AlphaFoldDB" id="A0A9N7RHI1"/>
<reference evidence="4" key="1">
    <citation type="submission" date="2019-12" db="EMBL/GenBank/DDBJ databases">
        <authorList>
            <person name="Scholes J."/>
        </authorList>
    </citation>
    <scope>NUCLEOTIDE SEQUENCE</scope>
</reference>
<evidence type="ECO:0000256" key="1">
    <source>
        <dbReference type="SAM" id="MobiDB-lite"/>
    </source>
</evidence>
<dbReference type="InterPro" id="IPR057670">
    <property type="entry name" value="SH3_retrovirus"/>
</dbReference>